<dbReference type="Pfam" id="PF13280">
    <property type="entry name" value="WYL"/>
    <property type="match status" value="1"/>
</dbReference>
<feature type="domain" description="HTH deoR-type" evidence="3">
    <location>
        <begin position="5"/>
        <end position="69"/>
    </location>
</feature>
<dbReference type="PROSITE" id="PS52050">
    <property type="entry name" value="WYL"/>
    <property type="match status" value="1"/>
</dbReference>
<dbReference type="InterPro" id="IPR036388">
    <property type="entry name" value="WH-like_DNA-bd_sf"/>
</dbReference>
<accession>A0A329TIF9</accession>
<dbReference type="Pfam" id="PF08220">
    <property type="entry name" value="HTH_DeoR"/>
    <property type="match status" value="1"/>
</dbReference>
<proteinExistence type="predicted"/>
<reference evidence="4 5" key="1">
    <citation type="submission" date="2018-02" db="EMBL/GenBank/DDBJ databases">
        <title>Complete genome sequencing of Faecalibacterium prausnitzii strains isolated from the human gut.</title>
        <authorList>
            <person name="Fitzgerald B.C."/>
            <person name="Shkoporov A.N."/>
            <person name="Ross P.R."/>
            <person name="Hill C."/>
        </authorList>
    </citation>
    <scope>NUCLEOTIDE SEQUENCE [LARGE SCALE GENOMIC DNA]</scope>
    <source>
        <strain evidence="4 5">APC942/8-14-2</strain>
    </source>
</reference>
<dbReference type="GO" id="GO:0003700">
    <property type="term" value="F:DNA-binding transcription factor activity"/>
    <property type="evidence" value="ECO:0007669"/>
    <property type="project" value="InterPro"/>
</dbReference>
<dbReference type="AlphaFoldDB" id="A0A329TIF9"/>
<evidence type="ECO:0000256" key="1">
    <source>
        <dbReference type="ARBA" id="ARBA00023015"/>
    </source>
</evidence>
<dbReference type="InterPro" id="IPR001034">
    <property type="entry name" value="DeoR_HTH"/>
</dbReference>
<organism evidence="4 5">
    <name type="scientific">Faecalibacterium prausnitzii</name>
    <dbReference type="NCBI Taxonomy" id="853"/>
    <lineage>
        <taxon>Bacteria</taxon>
        <taxon>Bacillati</taxon>
        <taxon>Bacillota</taxon>
        <taxon>Clostridia</taxon>
        <taxon>Eubacteriales</taxon>
        <taxon>Oscillospiraceae</taxon>
        <taxon>Faecalibacterium</taxon>
    </lineage>
</organism>
<keyword evidence="1" id="KW-0805">Transcription regulation</keyword>
<evidence type="ECO:0000256" key="2">
    <source>
        <dbReference type="ARBA" id="ARBA00023163"/>
    </source>
</evidence>
<dbReference type="PANTHER" id="PTHR34580:SF1">
    <property type="entry name" value="PROTEIN PAFC"/>
    <property type="match status" value="1"/>
</dbReference>
<dbReference type="EMBL" id="PRKZ01000005">
    <property type="protein sequence ID" value="RAW49557.1"/>
    <property type="molecule type" value="Genomic_DNA"/>
</dbReference>
<dbReference type="PANTHER" id="PTHR34580">
    <property type="match status" value="1"/>
</dbReference>
<dbReference type="InterPro" id="IPR026881">
    <property type="entry name" value="WYL_dom"/>
</dbReference>
<sequence>MLNNRLDRILYIQQVLVQGGVLNKQQTADRFGVSEKTIQRDLDTLRNHFADSEPRREILYNSTKGGYLLDDTLSCFLTSSEILAVCKILLESRSMVKEEMFPILDKLIWACTPLDRLNQVKDLISNERFHYVEPQHGRKFIESLWEIGTAVENHNVMEITYCRTHDGETRVRTIEPVGILFSEYYFYLAAFIEGIDKDKHFKNPQDHSPTIYRIDRIQNCRTLDRHFAQRYTNRFQEGEMRKRIQFMYGGELQTIKFEYTGPSLESVLDRLPTAKVLRVTEKGWLIEAEVFGTGIDMWVRSQGDYIKDYKTIRSDRI</sequence>
<dbReference type="Proteomes" id="UP000251634">
    <property type="component" value="Unassembled WGS sequence"/>
</dbReference>
<comment type="caution">
    <text evidence="4">The sequence shown here is derived from an EMBL/GenBank/DDBJ whole genome shotgun (WGS) entry which is preliminary data.</text>
</comment>
<dbReference type="PROSITE" id="PS51000">
    <property type="entry name" value="HTH_DEOR_2"/>
    <property type="match status" value="1"/>
</dbReference>
<gene>
    <name evidence="4" type="ORF">C4N25_08620</name>
</gene>
<name>A0A329TIF9_9FIRM</name>
<keyword evidence="2" id="KW-0804">Transcription</keyword>
<evidence type="ECO:0000313" key="4">
    <source>
        <dbReference type="EMBL" id="RAW49557.1"/>
    </source>
</evidence>
<dbReference type="RefSeq" id="WP_112115733.1">
    <property type="nucleotide sequence ID" value="NZ_PRKZ01000005.1"/>
</dbReference>
<evidence type="ECO:0000313" key="5">
    <source>
        <dbReference type="Proteomes" id="UP000251634"/>
    </source>
</evidence>
<protein>
    <submittedName>
        <fullName evidence="4">WYL domain-containing protein</fullName>
    </submittedName>
</protein>
<dbReference type="InterPro" id="IPR051534">
    <property type="entry name" value="CBASS_pafABC_assoc_protein"/>
</dbReference>
<evidence type="ECO:0000259" key="3">
    <source>
        <dbReference type="PROSITE" id="PS51000"/>
    </source>
</evidence>
<dbReference type="Gene3D" id="1.10.10.10">
    <property type="entry name" value="Winged helix-like DNA-binding domain superfamily/Winged helix DNA-binding domain"/>
    <property type="match status" value="1"/>
</dbReference>